<feature type="binding site" evidence="17">
    <location>
        <position position="198"/>
    </location>
    <ligand>
        <name>Ca(2+)</name>
        <dbReference type="ChEBI" id="CHEBI:29108"/>
        <label>1</label>
    </ligand>
</feature>
<feature type="binding site" evidence="17">
    <location>
        <position position="205"/>
    </location>
    <ligand>
        <name>Ca(2+)</name>
        <dbReference type="ChEBI" id="CHEBI:29108"/>
        <label>1</label>
    </ligand>
</feature>
<feature type="disulfide bond" evidence="18">
    <location>
        <begin position="334"/>
        <end position="360"/>
    </location>
</feature>
<dbReference type="Gene3D" id="1.10.420.10">
    <property type="entry name" value="Peroxidase, domain 2"/>
    <property type="match status" value="1"/>
</dbReference>
<evidence type="ECO:0000313" key="22">
    <source>
        <dbReference type="EMBL" id="CAL5084301.1"/>
    </source>
</evidence>
<feature type="binding site" evidence="17">
    <location>
        <position position="220"/>
    </location>
    <ligand>
        <name>Ca(2+)</name>
        <dbReference type="ChEBI" id="CHEBI:29108"/>
        <label>1</label>
    </ligand>
</feature>
<feature type="disulfide bond" evidence="18">
    <location>
        <begin position="253"/>
        <end position="451"/>
    </location>
</feature>
<accession>A0ABC9FYG6</accession>
<keyword evidence="8 17" id="KW-0479">Metal-binding</keyword>
<feature type="binding site" evidence="17">
    <location>
        <position position="383"/>
    </location>
    <ligand>
        <name>Ca(2+)</name>
        <dbReference type="ChEBI" id="CHEBI:29108"/>
        <label>2</label>
    </ligand>
</feature>
<evidence type="ECO:0000256" key="19">
    <source>
        <dbReference type="SAM" id="MobiDB-lite"/>
    </source>
</evidence>
<feature type="domain" description="Plant heme peroxidase family profile" evidence="21">
    <location>
        <begin position="156"/>
        <end position="455"/>
    </location>
</feature>
<feature type="binding site" evidence="17">
    <location>
        <position position="378"/>
    </location>
    <ligand>
        <name>Ca(2+)</name>
        <dbReference type="ChEBI" id="CHEBI:29108"/>
        <label>2</label>
    </ligand>
</feature>
<dbReference type="InterPro" id="IPR019793">
    <property type="entry name" value="Peroxidases_heam-ligand_BS"/>
</dbReference>
<dbReference type="PROSITE" id="PS50873">
    <property type="entry name" value="PEROXIDASE_4"/>
    <property type="match status" value="1"/>
</dbReference>
<feature type="disulfide bond" evidence="18">
    <location>
        <begin position="199"/>
        <end position="204"/>
    </location>
</feature>
<dbReference type="AlphaFoldDB" id="A0ABC9FYG6"/>
<name>A0ABC9FYG6_9POAL</name>
<evidence type="ECO:0000256" key="17">
    <source>
        <dbReference type="PIRSR" id="PIRSR600823-3"/>
    </source>
</evidence>
<feature type="signal peptide" evidence="20">
    <location>
        <begin position="1"/>
        <end position="20"/>
    </location>
</feature>
<feature type="binding site" evidence="17">
    <location>
        <position position="207"/>
    </location>
    <ligand>
        <name>Ca(2+)</name>
        <dbReference type="ChEBI" id="CHEBI:29108"/>
        <label>1</label>
    </ligand>
</feature>
<keyword evidence="5" id="KW-0964">Secreted</keyword>
<dbReference type="GO" id="GO:0042744">
    <property type="term" value="P:hydrogen peroxide catabolic process"/>
    <property type="evidence" value="ECO:0007669"/>
    <property type="project" value="UniProtKB-KW"/>
</dbReference>
<comment type="cofactor">
    <cofactor evidence="17">
        <name>Ca(2+)</name>
        <dbReference type="ChEBI" id="CHEBI:29108"/>
    </cofactor>
    <text evidence="17">Binds 2 calcium ions per subunit.</text>
</comment>
<evidence type="ECO:0000256" key="13">
    <source>
        <dbReference type="ARBA" id="ARBA00023180"/>
    </source>
</evidence>
<organism evidence="22 23">
    <name type="scientific">Urochloa decumbens</name>
    <dbReference type="NCBI Taxonomy" id="240449"/>
    <lineage>
        <taxon>Eukaryota</taxon>
        <taxon>Viridiplantae</taxon>
        <taxon>Streptophyta</taxon>
        <taxon>Embryophyta</taxon>
        <taxon>Tracheophyta</taxon>
        <taxon>Spermatophyta</taxon>
        <taxon>Magnoliopsida</taxon>
        <taxon>Liliopsida</taxon>
        <taxon>Poales</taxon>
        <taxon>Poaceae</taxon>
        <taxon>PACMAD clade</taxon>
        <taxon>Panicoideae</taxon>
        <taxon>Panicodae</taxon>
        <taxon>Paniceae</taxon>
        <taxon>Melinidinae</taxon>
        <taxon>Urochloa</taxon>
    </lineage>
</organism>
<dbReference type="InterPro" id="IPR033905">
    <property type="entry name" value="Secretory_peroxidase"/>
</dbReference>
<evidence type="ECO:0000313" key="23">
    <source>
        <dbReference type="Proteomes" id="UP001497457"/>
    </source>
</evidence>
<dbReference type="Pfam" id="PF00141">
    <property type="entry name" value="peroxidase"/>
    <property type="match status" value="1"/>
</dbReference>
<keyword evidence="23" id="KW-1185">Reference proteome</keyword>
<proteinExistence type="inferred from homology"/>
<feature type="binding site" evidence="17">
    <location>
        <position position="375"/>
    </location>
    <ligand>
        <name>Ca(2+)</name>
        <dbReference type="ChEBI" id="CHEBI:29108"/>
        <label>2</label>
    </ligand>
</feature>
<dbReference type="Gene3D" id="1.10.520.10">
    <property type="match status" value="1"/>
</dbReference>
<feature type="active site" description="Proton acceptor" evidence="15">
    <location>
        <position position="197"/>
    </location>
</feature>
<dbReference type="InterPro" id="IPR002016">
    <property type="entry name" value="Haem_peroxidase"/>
</dbReference>
<feature type="disulfide bond" evidence="18">
    <location>
        <begin position="166"/>
        <end position="247"/>
    </location>
</feature>
<dbReference type="Proteomes" id="UP001497457">
    <property type="component" value="Chromosome 7b"/>
</dbReference>
<comment type="catalytic activity">
    <reaction evidence="1">
        <text>2 a phenolic donor + H2O2 = 2 a phenolic radical donor + 2 H2O</text>
        <dbReference type="Rhea" id="RHEA:56136"/>
        <dbReference type="ChEBI" id="CHEBI:15377"/>
        <dbReference type="ChEBI" id="CHEBI:16240"/>
        <dbReference type="ChEBI" id="CHEBI:139520"/>
        <dbReference type="ChEBI" id="CHEBI:139521"/>
        <dbReference type="EC" id="1.11.1.7"/>
    </reaction>
</comment>
<dbReference type="PRINTS" id="PR00461">
    <property type="entry name" value="PLPEROXIDASE"/>
</dbReference>
<feature type="compositionally biased region" description="Pro residues" evidence="19">
    <location>
        <begin position="136"/>
        <end position="154"/>
    </location>
</feature>
<feature type="region of interest" description="Disordered" evidence="19">
    <location>
        <begin position="26"/>
        <end position="154"/>
    </location>
</feature>
<dbReference type="GO" id="GO:0005576">
    <property type="term" value="C:extracellular region"/>
    <property type="evidence" value="ECO:0007669"/>
    <property type="project" value="UniProtKB-SubCell"/>
</dbReference>
<dbReference type="FunFam" id="1.10.420.10:FF:000006">
    <property type="entry name" value="Peroxidase"/>
    <property type="match status" value="1"/>
</dbReference>
<sequence>MARLGVLVLVALLGAAAVDAQAPGSYGYASPPSPIAEVPASPPAQAPGSYGYASPPSPIAEVPASPPAQAPGSYGYASPPSPIAEVPASPPAQAPGTYGYASPPSPIAEVPASPPAQAPGSYGYASPPSPIAEVPASPPAPTPTPPAQTPPPPAPLLKVGFYKHSCPHAEDIVREAVRNATSVNPGLSAGLILMAFHDCFVQGCDASILLDPTTANPRPEKLGGPNFPSMRGFEVVDAAKATLEKACPGVVSCADVVQFAARDAAFFLSDSRVFYKLPAGRFDGRISFENESLAFLPPPSFNLSELITSFQVKGLDIDDLVVLSGSHSVGRSHCSSFSDRISTPPSDMDPSLATTLKGQCPANPNFTNDPTVVQDIVTPRDLDNQYYKNVLNHKVLFKSDASLLTSRVTARKVIENAVIGPRWEKKFAKAMVKMSLIEIKTAANGEIRKNCHVVN</sequence>
<keyword evidence="13" id="KW-0325">Glycoprotein</keyword>
<dbReference type="SUPFAM" id="SSF48113">
    <property type="entry name" value="Heme-dependent peroxidases"/>
    <property type="match status" value="1"/>
</dbReference>
<dbReference type="PROSITE" id="PS00435">
    <property type="entry name" value="PEROXIDASE_1"/>
    <property type="match status" value="1"/>
</dbReference>
<dbReference type="GO" id="GO:0140825">
    <property type="term" value="F:lactoperoxidase activity"/>
    <property type="evidence" value="ECO:0007669"/>
    <property type="project" value="UniProtKB-EC"/>
</dbReference>
<evidence type="ECO:0000256" key="5">
    <source>
        <dbReference type="ARBA" id="ARBA00022525"/>
    </source>
</evidence>
<evidence type="ECO:0000256" key="6">
    <source>
        <dbReference type="ARBA" id="ARBA00022559"/>
    </source>
</evidence>
<evidence type="ECO:0000256" key="20">
    <source>
        <dbReference type="SAM" id="SignalP"/>
    </source>
</evidence>
<dbReference type="PRINTS" id="PR00458">
    <property type="entry name" value="PEROXIDASE"/>
</dbReference>
<evidence type="ECO:0000259" key="21">
    <source>
        <dbReference type="PROSITE" id="PS50873"/>
    </source>
</evidence>
<keyword evidence="9 17" id="KW-0106">Calcium</keyword>
<feature type="chain" id="PRO_5044853763" description="peroxidase" evidence="20">
    <location>
        <begin position="21"/>
        <end position="455"/>
    </location>
</feature>
<reference evidence="22" key="1">
    <citation type="submission" date="2024-10" db="EMBL/GenBank/DDBJ databases">
        <authorList>
            <person name="Ryan C."/>
        </authorList>
    </citation>
    <scope>NUCLEOTIDE SEQUENCE [LARGE SCALE GENOMIC DNA]</scope>
</reference>
<dbReference type="InterPro" id="IPR010255">
    <property type="entry name" value="Haem_peroxidase_sf"/>
</dbReference>
<evidence type="ECO:0000256" key="18">
    <source>
        <dbReference type="PIRSR" id="PIRSR600823-5"/>
    </source>
</evidence>
<evidence type="ECO:0000256" key="3">
    <source>
        <dbReference type="ARBA" id="ARBA00006873"/>
    </source>
</evidence>
<evidence type="ECO:0000256" key="9">
    <source>
        <dbReference type="ARBA" id="ARBA00022837"/>
    </source>
</evidence>
<feature type="binding site" evidence="16">
    <location>
        <position position="297"/>
    </location>
    <ligand>
        <name>substrate</name>
    </ligand>
</feature>
<keyword evidence="12 18" id="KW-1015">Disulfide bond</keyword>
<evidence type="ECO:0000256" key="2">
    <source>
        <dbReference type="ARBA" id="ARBA00004613"/>
    </source>
</evidence>
<evidence type="ECO:0000256" key="15">
    <source>
        <dbReference type="PIRSR" id="PIRSR600823-1"/>
    </source>
</evidence>
<evidence type="ECO:0000256" key="11">
    <source>
        <dbReference type="ARBA" id="ARBA00023004"/>
    </source>
</evidence>
<keyword evidence="10" id="KW-0560">Oxidoreductase</keyword>
<feature type="binding site" evidence="17">
    <location>
        <position position="201"/>
    </location>
    <ligand>
        <name>Ca(2+)</name>
        <dbReference type="ChEBI" id="CHEBI:29108"/>
        <label>1</label>
    </ligand>
</feature>
<feature type="binding site" evidence="17">
    <location>
        <position position="203"/>
    </location>
    <ligand>
        <name>Ca(2+)</name>
        <dbReference type="ChEBI" id="CHEBI:29108"/>
        <label>1</label>
    </ligand>
</feature>
<dbReference type="GO" id="GO:0046872">
    <property type="term" value="F:metal ion binding"/>
    <property type="evidence" value="ECO:0007669"/>
    <property type="project" value="UniProtKB-KW"/>
</dbReference>
<evidence type="ECO:0000256" key="10">
    <source>
        <dbReference type="ARBA" id="ARBA00023002"/>
    </source>
</evidence>
<comment type="similarity">
    <text evidence="3">Belongs to the peroxidase family. Ascorbate peroxidase subfamily.</text>
</comment>
<keyword evidence="7" id="KW-0349">Heme</keyword>
<evidence type="ECO:0000256" key="16">
    <source>
        <dbReference type="PIRSR" id="PIRSR600823-2"/>
    </source>
</evidence>
<keyword evidence="6" id="KW-0575">Peroxidase</keyword>
<gene>
    <name evidence="22" type="ORF">URODEC1_LOCUS110473</name>
</gene>
<evidence type="ECO:0000256" key="14">
    <source>
        <dbReference type="ARBA" id="ARBA00023324"/>
    </source>
</evidence>
<dbReference type="CDD" id="cd00693">
    <property type="entry name" value="secretory_peroxidase"/>
    <property type="match status" value="1"/>
</dbReference>
<evidence type="ECO:0000256" key="4">
    <source>
        <dbReference type="ARBA" id="ARBA00012313"/>
    </source>
</evidence>
<feature type="binding site" description="axial binding residue" evidence="17">
    <location>
        <position position="327"/>
    </location>
    <ligand>
        <name>heme b</name>
        <dbReference type="ChEBI" id="CHEBI:60344"/>
    </ligand>
    <ligandPart>
        <name>Fe</name>
        <dbReference type="ChEBI" id="CHEBI:18248"/>
    </ligandPart>
</feature>
<protein>
    <recommendedName>
        <fullName evidence="4">peroxidase</fullName>
        <ecNumber evidence="4">1.11.1.7</ecNumber>
    </recommendedName>
</protein>
<dbReference type="InterPro" id="IPR000823">
    <property type="entry name" value="Peroxidase_pln"/>
</dbReference>
<dbReference type="EMBL" id="OZ075117">
    <property type="protein sequence ID" value="CAL5084301.1"/>
    <property type="molecule type" value="Genomic_DNA"/>
</dbReference>
<comment type="subcellular location">
    <subcellularLocation>
        <location evidence="2">Secreted</location>
    </subcellularLocation>
</comment>
<dbReference type="EC" id="1.11.1.7" evidence="4"/>
<keyword evidence="11 17" id="KW-0408">Iron</keyword>
<evidence type="ECO:0000256" key="12">
    <source>
        <dbReference type="ARBA" id="ARBA00023157"/>
    </source>
</evidence>
<evidence type="ECO:0000256" key="7">
    <source>
        <dbReference type="ARBA" id="ARBA00022617"/>
    </source>
</evidence>
<comment type="cofactor">
    <cofactor evidence="17">
        <name>heme b</name>
        <dbReference type="ChEBI" id="CHEBI:60344"/>
    </cofactor>
    <text evidence="17">Binds 1 heme b (iron(II)-protoporphyrin IX) group per subunit.</text>
</comment>
<evidence type="ECO:0000256" key="8">
    <source>
        <dbReference type="ARBA" id="ARBA00022723"/>
    </source>
</evidence>
<keyword evidence="14" id="KW-0376">Hydrogen peroxide</keyword>
<evidence type="ECO:0000256" key="1">
    <source>
        <dbReference type="ARBA" id="ARBA00000189"/>
    </source>
</evidence>
<dbReference type="PANTHER" id="PTHR31235">
    <property type="entry name" value="PEROXIDASE 25-RELATED"/>
    <property type="match status" value="1"/>
</dbReference>
<keyword evidence="20" id="KW-0732">Signal</keyword>